<dbReference type="EMBL" id="JACEIK010004586">
    <property type="protein sequence ID" value="MCD9645886.1"/>
    <property type="molecule type" value="Genomic_DNA"/>
</dbReference>
<keyword evidence="2" id="KW-1185">Reference proteome</keyword>
<dbReference type="Proteomes" id="UP000823775">
    <property type="component" value="Unassembled WGS sequence"/>
</dbReference>
<evidence type="ECO:0000313" key="2">
    <source>
        <dbReference type="Proteomes" id="UP000823775"/>
    </source>
</evidence>
<protein>
    <submittedName>
        <fullName evidence="1">Uncharacterized protein</fullName>
    </submittedName>
</protein>
<gene>
    <name evidence="1" type="ORF">HAX54_035205</name>
</gene>
<proteinExistence type="predicted"/>
<evidence type="ECO:0000313" key="1">
    <source>
        <dbReference type="EMBL" id="MCD9645886.1"/>
    </source>
</evidence>
<accession>A0ABS8VHR7</accession>
<name>A0ABS8VHR7_DATST</name>
<comment type="caution">
    <text evidence="1">The sequence shown here is derived from an EMBL/GenBank/DDBJ whole genome shotgun (WGS) entry which is preliminary data.</text>
</comment>
<feature type="non-terminal residue" evidence="1">
    <location>
        <position position="110"/>
    </location>
</feature>
<feature type="non-terminal residue" evidence="1">
    <location>
        <position position="1"/>
    </location>
</feature>
<sequence>IPEYCAKCLTVEHDYSKWDHMRPPIKKKVVDKWDEVREACIPEVPPPQEKELNNTLNDIEAGWTSPTKITRRRQTMPFTNTFLDLDEFSLLSVATVKNSFGSLRNVEILE</sequence>
<reference evidence="1 2" key="1">
    <citation type="journal article" date="2021" name="BMC Genomics">
        <title>Datura genome reveals duplications of psychoactive alkaloid biosynthetic genes and high mutation rate following tissue culture.</title>
        <authorList>
            <person name="Rajewski A."/>
            <person name="Carter-House D."/>
            <person name="Stajich J."/>
            <person name="Litt A."/>
        </authorList>
    </citation>
    <scope>NUCLEOTIDE SEQUENCE [LARGE SCALE GENOMIC DNA]</scope>
    <source>
        <strain evidence="1">AR-01</strain>
    </source>
</reference>
<organism evidence="1 2">
    <name type="scientific">Datura stramonium</name>
    <name type="common">Jimsonweed</name>
    <name type="synonym">Common thornapple</name>
    <dbReference type="NCBI Taxonomy" id="4076"/>
    <lineage>
        <taxon>Eukaryota</taxon>
        <taxon>Viridiplantae</taxon>
        <taxon>Streptophyta</taxon>
        <taxon>Embryophyta</taxon>
        <taxon>Tracheophyta</taxon>
        <taxon>Spermatophyta</taxon>
        <taxon>Magnoliopsida</taxon>
        <taxon>eudicotyledons</taxon>
        <taxon>Gunneridae</taxon>
        <taxon>Pentapetalae</taxon>
        <taxon>asterids</taxon>
        <taxon>lamiids</taxon>
        <taxon>Solanales</taxon>
        <taxon>Solanaceae</taxon>
        <taxon>Solanoideae</taxon>
        <taxon>Datureae</taxon>
        <taxon>Datura</taxon>
    </lineage>
</organism>